<dbReference type="InterPro" id="IPR026564">
    <property type="entry name" value="Transcrip_reg_TACO1-like_dom3"/>
</dbReference>
<dbReference type="InterPro" id="IPR049083">
    <property type="entry name" value="TACO1_YebC_N"/>
</dbReference>
<dbReference type="InterPro" id="IPR029072">
    <property type="entry name" value="YebC-like"/>
</dbReference>
<dbReference type="Pfam" id="PF01709">
    <property type="entry name" value="Transcrip_reg"/>
    <property type="match status" value="1"/>
</dbReference>
<name>A0A5K3F502_MESCO</name>
<sequence>MGTPVGRFITVLRQVPRSILIPSCINSHSYLIIPVRLAGHSHWQNVRHTKEAKDKERVRVTTTVLYQIDAAIKSCGGIRDPKLNSKLAAVIADAKSKNVPMETINRRLSAQDITDPYVIEIQAPGGIFSLVETRCKSVKSTRDKVQAIAKKYGFKVTKSNQGSIASEFFEHIGVVSVAHQKALENIDSATELAIECGATDVRESEIDIGVKGFEFHCELNDVDSVRQKLVSRGIDVYESYCPYLPRQKVAVSAESGRLINEMYNRLREAIDYADNFYDNCDLTE</sequence>
<dbReference type="AlphaFoldDB" id="A0A5K3F502"/>
<dbReference type="PANTHER" id="PTHR12532:SF0">
    <property type="entry name" value="TRANSLATIONAL ACTIVATOR OF CYTOCHROME C OXIDASE 1"/>
    <property type="match status" value="1"/>
</dbReference>
<evidence type="ECO:0000313" key="4">
    <source>
        <dbReference type="WBParaSite" id="MCU_005491-RA"/>
    </source>
</evidence>
<protein>
    <submittedName>
        <fullName evidence="4">Translational activator of cytochrome c oxidase 1</fullName>
    </submittedName>
</protein>
<proteinExistence type="inferred from homology"/>
<evidence type="ECO:0000256" key="1">
    <source>
        <dbReference type="ARBA" id="ARBA00008724"/>
    </source>
</evidence>
<feature type="domain" description="TACO1/YebC-like second and third" evidence="2">
    <location>
        <begin position="117"/>
        <end position="279"/>
    </location>
</feature>
<dbReference type="Gene3D" id="3.30.70.980">
    <property type="match status" value="2"/>
</dbReference>
<dbReference type="WBParaSite" id="MCU_005491-RA">
    <property type="protein sequence ID" value="MCU_005491-RA"/>
    <property type="gene ID" value="MCU_005491"/>
</dbReference>
<accession>A0A5K3F502</accession>
<dbReference type="GO" id="GO:0005739">
    <property type="term" value="C:mitochondrion"/>
    <property type="evidence" value="ECO:0007669"/>
    <property type="project" value="TreeGrafter"/>
</dbReference>
<evidence type="ECO:0000259" key="2">
    <source>
        <dbReference type="Pfam" id="PF01709"/>
    </source>
</evidence>
<dbReference type="InterPro" id="IPR048300">
    <property type="entry name" value="TACO1_YebC-like_2nd/3rd_dom"/>
</dbReference>
<feature type="domain" description="TACO1/YebC-like N-terminal" evidence="3">
    <location>
        <begin position="41"/>
        <end position="107"/>
    </location>
</feature>
<organism evidence="4">
    <name type="scientific">Mesocestoides corti</name>
    <name type="common">Flatworm</name>
    <dbReference type="NCBI Taxonomy" id="53468"/>
    <lineage>
        <taxon>Eukaryota</taxon>
        <taxon>Metazoa</taxon>
        <taxon>Spiralia</taxon>
        <taxon>Lophotrochozoa</taxon>
        <taxon>Platyhelminthes</taxon>
        <taxon>Cestoda</taxon>
        <taxon>Eucestoda</taxon>
        <taxon>Cyclophyllidea</taxon>
        <taxon>Mesocestoididae</taxon>
        <taxon>Mesocestoides</taxon>
    </lineage>
</organism>
<evidence type="ECO:0000259" key="3">
    <source>
        <dbReference type="Pfam" id="PF20772"/>
    </source>
</evidence>
<dbReference type="SUPFAM" id="SSF75625">
    <property type="entry name" value="YebC-like"/>
    <property type="match status" value="1"/>
</dbReference>
<dbReference type="PANTHER" id="PTHR12532">
    <property type="entry name" value="TRANSLATIONAL ACTIVATOR OF CYTOCHROME C OXIDASE 1"/>
    <property type="match status" value="1"/>
</dbReference>
<dbReference type="InterPro" id="IPR002876">
    <property type="entry name" value="Transcrip_reg_TACO1-like"/>
</dbReference>
<comment type="similarity">
    <text evidence="1">Belongs to the TACO1 family.</text>
</comment>
<dbReference type="Pfam" id="PF20772">
    <property type="entry name" value="TACO1_YebC_N"/>
    <property type="match status" value="1"/>
</dbReference>
<dbReference type="Gene3D" id="1.10.10.200">
    <property type="match status" value="1"/>
</dbReference>
<dbReference type="InterPro" id="IPR017856">
    <property type="entry name" value="Integrase-like_N"/>
</dbReference>
<reference evidence="4" key="1">
    <citation type="submission" date="2019-11" db="UniProtKB">
        <authorList>
            <consortium name="WormBaseParasite"/>
        </authorList>
    </citation>
    <scope>IDENTIFICATION</scope>
</reference>